<dbReference type="Proteomes" id="UP000247498">
    <property type="component" value="Unassembled WGS sequence"/>
</dbReference>
<dbReference type="OrthoDB" id="272271at2759"/>
<sequence>MAPAAQELKTTRQGSVEPFTLLEGPGTWYVKDFKGPGDWVTQLTPEHVAELEAAVQGVLRAGLDIEKAPRSITKDHFPLPTLGPLLEALRDEVRDGRGFAVIRGFPVDRLSRRETVIGFWGIGLYWGKALSNNKKGHLIGHIKDIGHDPASPLTRLYATHEAQPYHNDAADLVSLLCLKNARSGGLSSWSSSVSVHNEILKRRPDLARVLAGDWYFDRKGEVPPGKKGYFVIPVFNYHKGYLSVNFSDNYYHLAQRHAEVPRLTPAQLEAIDLFNELARSDELRLDHLLEPGEIQLLSNHTQLHTRSAFEDVGDFDERRHLLRLWRAPPGDRPLPDAYLEPYGGSVEVGNRGGIIVDGTVEHVSLEAE</sequence>
<dbReference type="PANTHER" id="PTHR10696">
    <property type="entry name" value="GAMMA-BUTYROBETAINE HYDROXYLASE-RELATED"/>
    <property type="match status" value="1"/>
</dbReference>
<dbReference type="GO" id="GO:0017000">
    <property type="term" value="P:antibiotic biosynthetic process"/>
    <property type="evidence" value="ECO:0007669"/>
    <property type="project" value="UniProtKB-KW"/>
</dbReference>
<dbReference type="InterPro" id="IPR050411">
    <property type="entry name" value="AlphaKG_dependent_hydroxylases"/>
</dbReference>
<keyword evidence="1" id="KW-0560">Oxidoreductase</keyword>
<evidence type="ECO:0000256" key="1">
    <source>
        <dbReference type="ARBA" id="ARBA00023002"/>
    </source>
</evidence>
<dbReference type="EMBL" id="BDRX01000001">
    <property type="protein sequence ID" value="GBF87480.1"/>
    <property type="molecule type" value="Genomic_DNA"/>
</dbReference>
<dbReference type="AlphaFoldDB" id="A0A2V0NPQ5"/>
<evidence type="ECO:0000256" key="2">
    <source>
        <dbReference type="ARBA" id="ARBA00023194"/>
    </source>
</evidence>
<dbReference type="Gene3D" id="3.60.130.10">
    <property type="entry name" value="Clavaminate synthase-like"/>
    <property type="match status" value="1"/>
</dbReference>
<evidence type="ECO:0000313" key="4">
    <source>
        <dbReference type="EMBL" id="GBF87480.1"/>
    </source>
</evidence>
<evidence type="ECO:0000259" key="3">
    <source>
        <dbReference type="Pfam" id="PF02668"/>
    </source>
</evidence>
<keyword evidence="2" id="KW-0045">Antibiotic biosynthesis</keyword>
<name>A0A2V0NPQ5_9CHLO</name>
<feature type="domain" description="TauD/TfdA-like" evidence="3">
    <location>
        <begin position="66"/>
        <end position="325"/>
    </location>
</feature>
<dbReference type="InterPro" id="IPR042098">
    <property type="entry name" value="TauD-like_sf"/>
</dbReference>
<comment type="caution">
    <text evidence="4">The sequence shown here is derived from an EMBL/GenBank/DDBJ whole genome shotgun (WGS) entry which is preliminary data.</text>
</comment>
<protein>
    <submittedName>
        <fullName evidence="4">Taurine catabolism dioxygenase</fullName>
    </submittedName>
</protein>
<dbReference type="InParanoid" id="A0A2V0NPQ5"/>
<dbReference type="STRING" id="307507.A0A2V0NPQ5"/>
<dbReference type="SUPFAM" id="SSF51197">
    <property type="entry name" value="Clavaminate synthase-like"/>
    <property type="match status" value="1"/>
</dbReference>
<dbReference type="InterPro" id="IPR003819">
    <property type="entry name" value="TauD/TfdA-like"/>
</dbReference>
<proteinExistence type="predicted"/>
<dbReference type="Pfam" id="PF02668">
    <property type="entry name" value="TauD"/>
    <property type="match status" value="1"/>
</dbReference>
<dbReference type="PANTHER" id="PTHR10696:SF56">
    <property type="entry name" value="TAUD_TFDA-LIKE DOMAIN-CONTAINING PROTEIN"/>
    <property type="match status" value="1"/>
</dbReference>
<keyword evidence="5" id="KW-1185">Reference proteome</keyword>
<gene>
    <name evidence="4" type="ORF">Rsub_00191</name>
</gene>
<organism evidence="4 5">
    <name type="scientific">Raphidocelis subcapitata</name>
    <dbReference type="NCBI Taxonomy" id="307507"/>
    <lineage>
        <taxon>Eukaryota</taxon>
        <taxon>Viridiplantae</taxon>
        <taxon>Chlorophyta</taxon>
        <taxon>core chlorophytes</taxon>
        <taxon>Chlorophyceae</taxon>
        <taxon>CS clade</taxon>
        <taxon>Sphaeropleales</taxon>
        <taxon>Selenastraceae</taxon>
        <taxon>Raphidocelis</taxon>
    </lineage>
</organism>
<accession>A0A2V0NPQ5</accession>
<keyword evidence="4" id="KW-0223">Dioxygenase</keyword>
<reference evidence="4 5" key="1">
    <citation type="journal article" date="2018" name="Sci. Rep.">
        <title>Raphidocelis subcapitata (=Pseudokirchneriella subcapitata) provides an insight into genome evolution and environmental adaptations in the Sphaeropleales.</title>
        <authorList>
            <person name="Suzuki S."/>
            <person name="Yamaguchi H."/>
            <person name="Nakajima N."/>
            <person name="Kawachi M."/>
        </authorList>
    </citation>
    <scope>NUCLEOTIDE SEQUENCE [LARGE SCALE GENOMIC DNA]</scope>
    <source>
        <strain evidence="4 5">NIES-35</strain>
    </source>
</reference>
<evidence type="ECO:0000313" key="5">
    <source>
        <dbReference type="Proteomes" id="UP000247498"/>
    </source>
</evidence>
<dbReference type="GO" id="GO:0051213">
    <property type="term" value="F:dioxygenase activity"/>
    <property type="evidence" value="ECO:0007669"/>
    <property type="project" value="UniProtKB-KW"/>
</dbReference>